<dbReference type="InterPro" id="IPR046867">
    <property type="entry name" value="AldOxase/xan_DH_MoCoBD2"/>
</dbReference>
<feature type="domain" description="Aldehyde oxidase/xanthine dehydrogenase a/b hammerhead" evidence="1">
    <location>
        <begin position="221"/>
        <end position="299"/>
    </location>
</feature>
<dbReference type="Gene3D" id="3.90.1170.50">
    <property type="entry name" value="Aldehyde oxidase/xanthine dehydrogenase, a/b hammerhead"/>
    <property type="match status" value="1"/>
</dbReference>
<reference evidence="2 3" key="1">
    <citation type="submission" date="2019-08" db="EMBL/GenBank/DDBJ databases">
        <title>Bradyrhizobium hipponensis sp. nov., a rhizobium isolated from a Lupinus angustifolius root nodule in Tunisia.</title>
        <authorList>
            <person name="Off K."/>
            <person name="Rejili M."/>
            <person name="Mars M."/>
            <person name="Brachmann A."/>
            <person name="Marin M."/>
        </authorList>
    </citation>
    <scope>NUCLEOTIDE SEQUENCE [LARGE SCALE GENOMIC DNA]</scope>
    <source>
        <strain evidence="2 3">CTAW71</strain>
    </source>
</reference>
<dbReference type="PANTHER" id="PTHR47495:SF2">
    <property type="entry name" value="ALDEHYDE DEHYDROGENASE"/>
    <property type="match status" value="1"/>
</dbReference>
<dbReference type="InterPro" id="IPR006311">
    <property type="entry name" value="TAT_signal"/>
</dbReference>
<dbReference type="Proteomes" id="UP000324758">
    <property type="component" value="Unassembled WGS sequence"/>
</dbReference>
<dbReference type="GO" id="GO:0016491">
    <property type="term" value="F:oxidoreductase activity"/>
    <property type="evidence" value="ECO:0007669"/>
    <property type="project" value="InterPro"/>
</dbReference>
<dbReference type="InterPro" id="IPR037165">
    <property type="entry name" value="AldOxase/xan_DH_Mopterin-bd_sf"/>
</dbReference>
<dbReference type="InterPro" id="IPR012368">
    <property type="entry name" value="OxRdtase_Mopterin-bd_su_IorB"/>
</dbReference>
<evidence type="ECO:0000313" key="2">
    <source>
        <dbReference type="EMBL" id="TYL97148.1"/>
    </source>
</evidence>
<accession>A0A5D3KVJ7</accession>
<sequence length="730" mass="78128">MRSAMNAHNSNAHDSVSRRVLLTGGLATGFLLAFHVPLRAAANEPVQKDTTDGKFAPNAFIRIDETGRTILMMPQVEMGQGTYTSISAVLAEELDADWSKVEVQHAPPSDKLYANPTFGLQVTGNSNSIRAWWLPLRKAGATARAMLVQAAASQWGVEPASCTASKGEVAHAASGRKLGYGELAFAAQSQTPPKDVAVKDPKDFVLIGQPLKRLDTPDKVNGKALYGIDAILPDMKIAAIANCPVFGGKVGKVDDSAAMKVAGVRKVVVLDDAVAVIGDHMWAAKQGLAALKIEWNEGANAGISTKDIWQNLRDASAKDGAVAKSTGDIAKALATGDRFEAAYELPFLAHASMEPINATVHVRPDACEIWTGTQIMTRVQSEAAKAAGLPVDKVIVNQHLLGGGFGRKLEPDMVVAAVKIAKQVDYPVKVIWTREEDIQHDVYRPVYRDQITASLVDGKVAAWKYKIAGSAVIARWLPPAFQKGIDIDAIDAAVDAPYDFANFHVEYVRAEPPAVPTGFWRGVGPNNNVFAIECAMDELARKAGKDPIEFRKSMLTKNPRMLAVLNLVAEKSGWGQPLPARVGRGVCVQPSFASFIATVVEAEIDDIGEIVLRRVTSVVDTGIAVNPDTVKAQIEGGLIFGLTAALYGEITIEKGRVQQSNFHDYRMMRINETPKVEVIVVKSGEAPGGIGEAGVNAGPPALRNAIYAATGVALRRLPIDRKLLAVGKKA</sequence>
<dbReference type="SUPFAM" id="SSF56003">
    <property type="entry name" value="Molybdenum cofactor-binding domain"/>
    <property type="match status" value="2"/>
</dbReference>
<dbReference type="PROSITE" id="PS51318">
    <property type="entry name" value="TAT"/>
    <property type="match status" value="1"/>
</dbReference>
<comment type="caution">
    <text evidence="2">The sequence shown here is derived from an EMBL/GenBank/DDBJ whole genome shotgun (WGS) entry which is preliminary data.</text>
</comment>
<dbReference type="SMART" id="SM01008">
    <property type="entry name" value="Ald_Xan_dh_C"/>
    <property type="match status" value="1"/>
</dbReference>
<dbReference type="Gene3D" id="3.30.365.10">
    <property type="entry name" value="Aldehyde oxidase/xanthine dehydrogenase, molybdopterin binding domain"/>
    <property type="match status" value="4"/>
</dbReference>
<dbReference type="AlphaFoldDB" id="A0A5D3KVJ7"/>
<dbReference type="EMBL" id="VSSS01000016">
    <property type="protein sequence ID" value="TYL97148.1"/>
    <property type="molecule type" value="Genomic_DNA"/>
</dbReference>
<dbReference type="InterPro" id="IPR052516">
    <property type="entry name" value="N-heterocyclic_Hydroxylase"/>
</dbReference>
<dbReference type="Pfam" id="PF02738">
    <property type="entry name" value="MoCoBD_1"/>
    <property type="match status" value="1"/>
</dbReference>
<evidence type="ECO:0000313" key="3">
    <source>
        <dbReference type="Proteomes" id="UP000324758"/>
    </source>
</evidence>
<organism evidence="2 3">
    <name type="scientific">Bradyrhizobium rifense</name>
    <dbReference type="NCBI Taxonomy" id="515499"/>
    <lineage>
        <taxon>Bacteria</taxon>
        <taxon>Pseudomonadati</taxon>
        <taxon>Pseudomonadota</taxon>
        <taxon>Alphaproteobacteria</taxon>
        <taxon>Hyphomicrobiales</taxon>
        <taxon>Nitrobacteraceae</taxon>
        <taxon>Bradyrhizobium</taxon>
    </lineage>
</organism>
<proteinExistence type="predicted"/>
<dbReference type="PANTHER" id="PTHR47495">
    <property type="entry name" value="ALDEHYDE DEHYDROGENASE"/>
    <property type="match status" value="1"/>
</dbReference>
<name>A0A5D3KVJ7_9BRAD</name>
<keyword evidence="3" id="KW-1185">Reference proteome</keyword>
<dbReference type="InterPro" id="IPR000674">
    <property type="entry name" value="Ald_Oxase/Xan_DH_a/b"/>
</dbReference>
<gene>
    <name evidence="2" type="ORF">FXB40_10250</name>
</gene>
<protein>
    <submittedName>
        <fullName evidence="2">Xanthine dehydrogenase family protein molybdopterin-binding subunit</fullName>
    </submittedName>
</protein>
<evidence type="ECO:0000259" key="1">
    <source>
        <dbReference type="SMART" id="SM01008"/>
    </source>
</evidence>
<dbReference type="OrthoDB" id="9767994at2"/>
<dbReference type="InterPro" id="IPR008274">
    <property type="entry name" value="AldOxase/xan_DH_MoCoBD1"/>
</dbReference>
<dbReference type="PIRSF" id="PIRSF036389">
    <property type="entry name" value="IOR_B"/>
    <property type="match status" value="1"/>
</dbReference>
<dbReference type="Pfam" id="PF20256">
    <property type="entry name" value="MoCoBD_2"/>
    <property type="match status" value="2"/>
</dbReference>